<feature type="transmembrane region" description="Helical" evidence="1">
    <location>
        <begin position="60"/>
        <end position="85"/>
    </location>
</feature>
<organism evidence="2 3">
    <name type="scientific">Marmota marmota marmota</name>
    <name type="common">Alpine marmot</name>
    <dbReference type="NCBI Taxonomy" id="9994"/>
    <lineage>
        <taxon>Eukaryota</taxon>
        <taxon>Metazoa</taxon>
        <taxon>Chordata</taxon>
        <taxon>Craniata</taxon>
        <taxon>Vertebrata</taxon>
        <taxon>Euteleostomi</taxon>
        <taxon>Mammalia</taxon>
        <taxon>Eutheria</taxon>
        <taxon>Euarchontoglires</taxon>
        <taxon>Glires</taxon>
        <taxon>Rodentia</taxon>
        <taxon>Sciuromorpha</taxon>
        <taxon>Sciuridae</taxon>
        <taxon>Xerinae</taxon>
        <taxon>Marmotini</taxon>
        <taxon>Marmota</taxon>
    </lineage>
</organism>
<accession>A0A8C5YTP1</accession>
<proteinExistence type="predicted"/>
<evidence type="ECO:0000313" key="2">
    <source>
        <dbReference type="Ensembl" id="ENSMMMP00000005022.1"/>
    </source>
</evidence>
<evidence type="ECO:0000256" key="1">
    <source>
        <dbReference type="SAM" id="Phobius"/>
    </source>
</evidence>
<reference evidence="2" key="2">
    <citation type="submission" date="2025-09" db="UniProtKB">
        <authorList>
            <consortium name="Ensembl"/>
        </authorList>
    </citation>
    <scope>IDENTIFICATION</scope>
</reference>
<feature type="transmembrane region" description="Helical" evidence="1">
    <location>
        <begin position="6"/>
        <end position="24"/>
    </location>
</feature>
<keyword evidence="1" id="KW-1133">Transmembrane helix</keyword>
<evidence type="ECO:0000313" key="3">
    <source>
        <dbReference type="Proteomes" id="UP000694407"/>
    </source>
</evidence>
<protein>
    <submittedName>
        <fullName evidence="2">Uncharacterized protein</fullName>
    </submittedName>
</protein>
<dbReference type="Proteomes" id="UP000694407">
    <property type="component" value="Unplaced"/>
</dbReference>
<keyword evidence="1" id="KW-0812">Transmembrane</keyword>
<sequence>SQRYLISFHFLIYIVHFYRTCVYSHMVRKVLAHGKLLLTVSAEILFQWTNIVAWQQMPTFWGIAANLQETLVGVFVCLFVCWFVFGPFPPSLNQQGWKEVGREVINYSFQ</sequence>
<keyword evidence="1" id="KW-0472">Membrane</keyword>
<dbReference type="AlphaFoldDB" id="A0A8C5YTP1"/>
<dbReference type="GeneTree" id="ENSGT00860000135711"/>
<keyword evidence="3" id="KW-1185">Reference proteome</keyword>
<dbReference type="Ensembl" id="ENSMMMT00000005721.1">
    <property type="protein sequence ID" value="ENSMMMP00000005022.1"/>
    <property type="gene ID" value="ENSMMMG00000004587.1"/>
</dbReference>
<reference evidence="2" key="1">
    <citation type="submission" date="2025-08" db="UniProtKB">
        <authorList>
            <consortium name="Ensembl"/>
        </authorList>
    </citation>
    <scope>IDENTIFICATION</scope>
</reference>
<name>A0A8C5YTP1_MARMA</name>